<dbReference type="PANTHER" id="PTHR24326:SF606">
    <property type="entry name" value="HOMEOBOX-LEUCINE ZIPPER PROTEIN ATHB-54"/>
    <property type="match status" value="1"/>
</dbReference>
<feature type="DNA-binding region" description="Homeobox" evidence="5">
    <location>
        <begin position="3"/>
        <end position="57"/>
    </location>
</feature>
<evidence type="ECO:0000256" key="3">
    <source>
        <dbReference type="ARBA" id="ARBA00023163"/>
    </source>
</evidence>
<comment type="caution">
    <text evidence="10">The sequence shown here is derived from an EMBL/GenBank/DDBJ whole genome shotgun (WGS) entry which is preliminary data.</text>
</comment>
<accession>A0AAE1YEI6</accession>
<dbReference type="GO" id="GO:0043565">
    <property type="term" value="F:sequence-specific DNA binding"/>
    <property type="evidence" value="ECO:0007669"/>
    <property type="project" value="TreeGrafter"/>
</dbReference>
<dbReference type="SMART" id="SM00389">
    <property type="entry name" value="HOX"/>
    <property type="match status" value="1"/>
</dbReference>
<evidence type="ECO:0000256" key="8">
    <source>
        <dbReference type="SAM" id="Coils"/>
    </source>
</evidence>
<evidence type="ECO:0000313" key="10">
    <source>
        <dbReference type="EMBL" id="KAK4428158.1"/>
    </source>
</evidence>
<dbReference type="AlphaFoldDB" id="A0AAE1YEI6"/>
<dbReference type="GO" id="GO:0005634">
    <property type="term" value="C:nucleus"/>
    <property type="evidence" value="ECO:0007669"/>
    <property type="project" value="UniProtKB-SubCell"/>
</dbReference>
<reference evidence="10" key="2">
    <citation type="journal article" date="2024" name="Plant">
        <title>Genomic evolution and insights into agronomic trait innovations of Sesamum species.</title>
        <authorList>
            <person name="Miao H."/>
            <person name="Wang L."/>
            <person name="Qu L."/>
            <person name="Liu H."/>
            <person name="Sun Y."/>
            <person name="Le M."/>
            <person name="Wang Q."/>
            <person name="Wei S."/>
            <person name="Zheng Y."/>
            <person name="Lin W."/>
            <person name="Duan Y."/>
            <person name="Cao H."/>
            <person name="Xiong S."/>
            <person name="Wang X."/>
            <person name="Wei L."/>
            <person name="Li C."/>
            <person name="Ma Q."/>
            <person name="Ju M."/>
            <person name="Zhao R."/>
            <person name="Li G."/>
            <person name="Mu C."/>
            <person name="Tian Q."/>
            <person name="Mei H."/>
            <person name="Zhang T."/>
            <person name="Gao T."/>
            <person name="Zhang H."/>
        </authorList>
    </citation>
    <scope>NUCLEOTIDE SEQUENCE</scope>
    <source>
        <strain evidence="10">3651</strain>
    </source>
</reference>
<comment type="function">
    <text evidence="7">Transcription factor.</text>
</comment>
<comment type="similarity">
    <text evidence="4 7">Belongs to the HD-ZIP homeobox family. Class I subfamily.</text>
</comment>
<dbReference type="InterPro" id="IPR009057">
    <property type="entry name" value="Homeodomain-like_sf"/>
</dbReference>
<dbReference type="SUPFAM" id="SSF46689">
    <property type="entry name" value="Homeodomain-like"/>
    <property type="match status" value="1"/>
</dbReference>
<keyword evidence="5 6" id="KW-0539">Nucleus</keyword>
<dbReference type="EMBL" id="JACGWO010000005">
    <property type="protein sequence ID" value="KAK4428158.1"/>
    <property type="molecule type" value="Genomic_DNA"/>
</dbReference>
<feature type="coiled-coil region" evidence="8">
    <location>
        <begin position="55"/>
        <end position="114"/>
    </location>
</feature>
<sequence length="122" mass="14467">MATRFEKYQIESLELAFEESEHLTKERKIDLARVTGLDMEQITSWFNRKRACKRARESKGELEQINAVLKQSLQELHSRKAKLQMELKERKRREAELEAENELLKHRLTVLEGDSQLDSVIR</sequence>
<evidence type="ECO:0000256" key="4">
    <source>
        <dbReference type="ARBA" id="ARBA00025748"/>
    </source>
</evidence>
<evidence type="ECO:0000256" key="5">
    <source>
        <dbReference type="PROSITE-ProRule" id="PRU00108"/>
    </source>
</evidence>
<dbReference type="Proteomes" id="UP001293254">
    <property type="component" value="Unassembled WGS sequence"/>
</dbReference>
<keyword evidence="5 6" id="KW-0238">DNA-binding</keyword>
<dbReference type="PROSITE" id="PS50071">
    <property type="entry name" value="HOMEOBOX_2"/>
    <property type="match status" value="1"/>
</dbReference>
<organism evidence="10 11">
    <name type="scientific">Sesamum alatum</name>
    <dbReference type="NCBI Taxonomy" id="300844"/>
    <lineage>
        <taxon>Eukaryota</taxon>
        <taxon>Viridiplantae</taxon>
        <taxon>Streptophyta</taxon>
        <taxon>Embryophyta</taxon>
        <taxon>Tracheophyta</taxon>
        <taxon>Spermatophyta</taxon>
        <taxon>Magnoliopsida</taxon>
        <taxon>eudicotyledons</taxon>
        <taxon>Gunneridae</taxon>
        <taxon>Pentapetalae</taxon>
        <taxon>asterids</taxon>
        <taxon>lamiids</taxon>
        <taxon>Lamiales</taxon>
        <taxon>Pedaliaceae</taxon>
        <taxon>Sesamum</taxon>
    </lineage>
</organism>
<dbReference type="GO" id="GO:0000981">
    <property type="term" value="F:DNA-binding transcription factor activity, RNA polymerase II-specific"/>
    <property type="evidence" value="ECO:0007669"/>
    <property type="project" value="UniProtKB-UniRule"/>
</dbReference>
<keyword evidence="3 7" id="KW-0804">Transcription</keyword>
<keyword evidence="2 7" id="KW-0805">Transcription regulation</keyword>
<dbReference type="InterPro" id="IPR045224">
    <property type="entry name" value="HDZip_class_I_plant"/>
</dbReference>
<feature type="domain" description="Homeobox" evidence="9">
    <location>
        <begin position="1"/>
        <end position="56"/>
    </location>
</feature>
<evidence type="ECO:0000259" key="9">
    <source>
        <dbReference type="PROSITE" id="PS50071"/>
    </source>
</evidence>
<dbReference type="PANTHER" id="PTHR24326">
    <property type="entry name" value="HOMEOBOX-LEUCINE ZIPPER PROTEIN"/>
    <property type="match status" value="1"/>
</dbReference>
<dbReference type="Gene3D" id="1.10.10.60">
    <property type="entry name" value="Homeodomain-like"/>
    <property type="match status" value="1"/>
</dbReference>
<evidence type="ECO:0000256" key="7">
    <source>
        <dbReference type="RuleBase" id="RU369038"/>
    </source>
</evidence>
<evidence type="ECO:0000256" key="2">
    <source>
        <dbReference type="ARBA" id="ARBA00023015"/>
    </source>
</evidence>
<reference evidence="10" key="1">
    <citation type="submission" date="2020-06" db="EMBL/GenBank/DDBJ databases">
        <authorList>
            <person name="Li T."/>
            <person name="Hu X."/>
            <person name="Zhang T."/>
            <person name="Song X."/>
            <person name="Zhang H."/>
            <person name="Dai N."/>
            <person name="Sheng W."/>
            <person name="Hou X."/>
            <person name="Wei L."/>
        </authorList>
    </citation>
    <scope>NUCLEOTIDE SEQUENCE</scope>
    <source>
        <strain evidence="10">3651</strain>
        <tissue evidence="10">Leaf</tissue>
    </source>
</reference>
<dbReference type="Pfam" id="PF00046">
    <property type="entry name" value="Homeodomain"/>
    <property type="match status" value="1"/>
</dbReference>
<keyword evidence="8" id="KW-0175">Coiled coil</keyword>
<evidence type="ECO:0000256" key="1">
    <source>
        <dbReference type="ARBA" id="ARBA00004123"/>
    </source>
</evidence>
<keyword evidence="11" id="KW-1185">Reference proteome</keyword>
<evidence type="ECO:0000313" key="11">
    <source>
        <dbReference type="Proteomes" id="UP001293254"/>
    </source>
</evidence>
<proteinExistence type="inferred from homology"/>
<dbReference type="GO" id="GO:0045893">
    <property type="term" value="P:positive regulation of DNA-templated transcription"/>
    <property type="evidence" value="ECO:0007669"/>
    <property type="project" value="TreeGrafter"/>
</dbReference>
<keyword evidence="5 6" id="KW-0371">Homeobox</keyword>
<comment type="subcellular location">
    <subcellularLocation>
        <location evidence="1 5 6">Nucleus</location>
    </subcellularLocation>
</comment>
<name>A0AAE1YEI6_9LAMI</name>
<dbReference type="CDD" id="cd00086">
    <property type="entry name" value="homeodomain"/>
    <property type="match status" value="1"/>
</dbReference>
<dbReference type="InterPro" id="IPR001356">
    <property type="entry name" value="HD"/>
</dbReference>
<gene>
    <name evidence="10" type="ORF">Salat_1584800</name>
</gene>
<evidence type="ECO:0000256" key="6">
    <source>
        <dbReference type="RuleBase" id="RU000682"/>
    </source>
</evidence>
<protein>
    <recommendedName>
        <fullName evidence="7">Homeobox-leucine zipper protein</fullName>
    </recommendedName>
    <alternativeName>
        <fullName evidence="7">HD-ZIP protein</fullName>
    </alternativeName>
    <alternativeName>
        <fullName evidence="7">Homeodomain transcription factor</fullName>
    </alternativeName>
</protein>